<accession>A0A401UEL2</accession>
<evidence type="ECO:0000256" key="7">
    <source>
        <dbReference type="PIRSR" id="PIRSR001217-1"/>
    </source>
</evidence>
<dbReference type="InterPro" id="IPR047272">
    <property type="entry name" value="S49_SppA_C"/>
</dbReference>
<dbReference type="Proteomes" id="UP000288227">
    <property type="component" value="Unassembled WGS sequence"/>
</dbReference>
<dbReference type="CDD" id="cd07023">
    <property type="entry name" value="S49_Sppa_N_C"/>
    <property type="match status" value="1"/>
</dbReference>
<dbReference type="EMBL" id="BHXQ01000007">
    <property type="protein sequence ID" value="GCC53333.1"/>
    <property type="molecule type" value="Genomic_DNA"/>
</dbReference>
<keyword evidence="5" id="KW-0720">Serine protease</keyword>
<keyword evidence="3" id="KW-0645">Protease</keyword>
<evidence type="ECO:0000256" key="6">
    <source>
        <dbReference type="ARBA" id="ARBA00023136"/>
    </source>
</evidence>
<feature type="domain" description="Peptidase S49" evidence="8">
    <location>
        <begin position="343"/>
        <end position="493"/>
    </location>
</feature>
<dbReference type="PANTHER" id="PTHR33209:SF1">
    <property type="entry name" value="PEPTIDASE S49 DOMAIN-CONTAINING PROTEIN"/>
    <property type="match status" value="1"/>
</dbReference>
<dbReference type="Pfam" id="PF01343">
    <property type="entry name" value="Peptidase_S49"/>
    <property type="match status" value="2"/>
</dbReference>
<dbReference type="GO" id="GO:0016020">
    <property type="term" value="C:membrane"/>
    <property type="evidence" value="ECO:0007669"/>
    <property type="project" value="UniProtKB-SubCell"/>
</dbReference>
<evidence type="ECO:0000259" key="8">
    <source>
        <dbReference type="Pfam" id="PF01343"/>
    </source>
</evidence>
<evidence type="ECO:0000313" key="10">
    <source>
        <dbReference type="Proteomes" id="UP000288227"/>
    </source>
</evidence>
<dbReference type="GO" id="GO:0006465">
    <property type="term" value="P:signal peptide processing"/>
    <property type="evidence" value="ECO:0007669"/>
    <property type="project" value="InterPro"/>
</dbReference>
<proteinExistence type="inferred from homology"/>
<sequence>MIGFIGALSSEQETVIAENSVLHLNLDAQITEQQVDNPFEGLPVLGGEVASVGLIELKEALRKAKDDTKIKGIYLTVSYPMTGFATLEEIRMSLIDFKSSGKWVVAYGDMMSEAAYYLASAADKVYMNPQGDVEWNGLAIEVSFFKRMFEKLEIKPQVFRVGEFKSAVEPFMLDKMSNENRLQLTETINSIYDYVVTQVATARGIDKAKLREMSDKMLVRNAKQAVEYGLIDSLLYDDQLTAELKNRLALADDADIKFVKLNKYRKSYTTYKAAKSEIAVIVGDGEIMPGKGSDGIIGGDKFAEQVRKARENDKVKAIVIRVNSPGGSFQASDIMWREITLAAQIKPVIASMGDYAASGGYYMAMGCDTIVAQPHTITGSIGIFSVLFDASDLMTNKLGITTEQVKTGEFGEMITISRGLTDNEKAVWQRKTEEGYEVFTSKAAEGRNMDVEELKKVASGRVWTGTQAKERGLVDVLGGFDDAINLAAEAAGVSDDYKVKYYPQKQPFFQELMLQLEENSKVNALQKELGMFYPYYLQLQRVQHYNGTQARLPFELSIH</sequence>
<dbReference type="Gene3D" id="6.20.330.10">
    <property type="match status" value="1"/>
</dbReference>
<gene>
    <name evidence="9" type="ORF">SanaruYs_35760</name>
</gene>
<dbReference type="InterPro" id="IPR004635">
    <property type="entry name" value="Pept_S49_SppA"/>
</dbReference>
<name>A0A401UEL2_9BACT</name>
<keyword evidence="10" id="KW-1185">Reference proteome</keyword>
<dbReference type="NCBIfam" id="TIGR00706">
    <property type="entry name" value="SppA_dom"/>
    <property type="match status" value="1"/>
</dbReference>
<dbReference type="CDD" id="cd07018">
    <property type="entry name" value="S49_SppA_67K_type"/>
    <property type="match status" value="1"/>
</dbReference>
<dbReference type="PIRSF" id="PIRSF001217">
    <property type="entry name" value="Protease_4_SppA"/>
    <property type="match status" value="1"/>
</dbReference>
<evidence type="ECO:0000256" key="4">
    <source>
        <dbReference type="ARBA" id="ARBA00022801"/>
    </source>
</evidence>
<comment type="similarity">
    <text evidence="2">Belongs to the peptidase S49 family.</text>
</comment>
<evidence type="ECO:0000256" key="3">
    <source>
        <dbReference type="ARBA" id="ARBA00022670"/>
    </source>
</evidence>
<protein>
    <submittedName>
        <fullName evidence="9">Signal peptide peptidase SppA</fullName>
    </submittedName>
</protein>
<dbReference type="InterPro" id="IPR004634">
    <property type="entry name" value="Pept_S49_pIV"/>
</dbReference>
<comment type="subcellular location">
    <subcellularLocation>
        <location evidence="1">Membrane</location>
    </subcellularLocation>
</comment>
<keyword evidence="6" id="KW-0472">Membrane</keyword>
<feature type="active site" description="Proton donor/acceptor" evidence="7">
    <location>
        <position position="165"/>
    </location>
</feature>
<evidence type="ECO:0000256" key="5">
    <source>
        <dbReference type="ARBA" id="ARBA00022825"/>
    </source>
</evidence>
<feature type="domain" description="Peptidase S49" evidence="8">
    <location>
        <begin position="97"/>
        <end position="247"/>
    </location>
</feature>
<dbReference type="InterPro" id="IPR047217">
    <property type="entry name" value="S49_SppA_67K_type_N"/>
</dbReference>
<dbReference type="GO" id="GO:0008236">
    <property type="term" value="F:serine-type peptidase activity"/>
    <property type="evidence" value="ECO:0007669"/>
    <property type="project" value="UniProtKB-KW"/>
</dbReference>
<feature type="active site" description="Nucleophile" evidence="7">
    <location>
        <position position="358"/>
    </location>
</feature>
<dbReference type="SUPFAM" id="SSF52096">
    <property type="entry name" value="ClpP/crotonase"/>
    <property type="match status" value="2"/>
</dbReference>
<evidence type="ECO:0000313" key="9">
    <source>
        <dbReference type="EMBL" id="GCC53333.1"/>
    </source>
</evidence>
<reference evidence="9 10" key="1">
    <citation type="submission" date="2018-11" db="EMBL/GenBank/DDBJ databases">
        <title>Chryseotalea sanarue gen. nov., sp., nov., a member of the family Cytophagaceae, isolated from a brackish lake in Hamamatsu Japan.</title>
        <authorList>
            <person name="Maejima Y."/>
            <person name="Iino T."/>
            <person name="Muraguchi Y."/>
            <person name="Fukuda K."/>
            <person name="Ohkuma M."/>
            <person name="Moriuchi R."/>
            <person name="Dohra H."/>
            <person name="Kimbara K."/>
            <person name="Shintani M."/>
        </authorList>
    </citation>
    <scope>NUCLEOTIDE SEQUENCE [LARGE SCALE GENOMIC DNA]</scope>
    <source>
        <strain evidence="9 10">Ys</strain>
    </source>
</reference>
<evidence type="ECO:0000256" key="2">
    <source>
        <dbReference type="ARBA" id="ARBA00008683"/>
    </source>
</evidence>
<dbReference type="InterPro" id="IPR029045">
    <property type="entry name" value="ClpP/crotonase-like_dom_sf"/>
</dbReference>
<dbReference type="InterPro" id="IPR002142">
    <property type="entry name" value="Peptidase_S49"/>
</dbReference>
<dbReference type="PANTHER" id="PTHR33209">
    <property type="entry name" value="PROTEASE 4"/>
    <property type="match status" value="1"/>
</dbReference>
<dbReference type="AlphaFoldDB" id="A0A401UEL2"/>
<comment type="caution">
    <text evidence="9">The sequence shown here is derived from an EMBL/GenBank/DDBJ whole genome shotgun (WGS) entry which is preliminary data.</text>
</comment>
<dbReference type="NCBIfam" id="TIGR00705">
    <property type="entry name" value="SppA_67K"/>
    <property type="match status" value="1"/>
</dbReference>
<keyword evidence="4" id="KW-0378">Hydrolase</keyword>
<evidence type="ECO:0000256" key="1">
    <source>
        <dbReference type="ARBA" id="ARBA00004370"/>
    </source>
</evidence>
<dbReference type="Gene3D" id="3.90.226.10">
    <property type="entry name" value="2-enoyl-CoA Hydratase, Chain A, domain 1"/>
    <property type="match status" value="3"/>
</dbReference>
<organism evidence="9 10">
    <name type="scientific">Chryseotalea sanaruensis</name>
    <dbReference type="NCBI Taxonomy" id="2482724"/>
    <lineage>
        <taxon>Bacteria</taxon>
        <taxon>Pseudomonadati</taxon>
        <taxon>Bacteroidota</taxon>
        <taxon>Cytophagia</taxon>
        <taxon>Cytophagales</taxon>
        <taxon>Chryseotaleaceae</taxon>
        <taxon>Chryseotalea</taxon>
    </lineage>
</organism>